<dbReference type="GO" id="GO:0009401">
    <property type="term" value="P:phosphoenolpyruvate-dependent sugar phosphotransferase system"/>
    <property type="evidence" value="ECO:0007669"/>
    <property type="project" value="UniProtKB-KW"/>
</dbReference>
<dbReference type="GO" id="GO:0005886">
    <property type="term" value="C:plasma membrane"/>
    <property type="evidence" value="ECO:0007669"/>
    <property type="project" value="UniProtKB-SubCell"/>
</dbReference>
<comment type="caution">
    <text evidence="11">The sequence shown here is derived from an EMBL/GenBank/DDBJ whole genome shotgun (WGS) entry which is preliminary data.</text>
</comment>
<feature type="transmembrane region" description="Helical" evidence="9">
    <location>
        <begin position="39"/>
        <end position="59"/>
    </location>
</feature>
<name>A0A3N0HYM0_9FIRM</name>
<evidence type="ECO:0000256" key="7">
    <source>
        <dbReference type="ARBA" id="ARBA00022989"/>
    </source>
</evidence>
<dbReference type="OrthoDB" id="9787936at2"/>
<feature type="transmembrane region" description="Helical" evidence="9">
    <location>
        <begin position="352"/>
        <end position="369"/>
    </location>
</feature>
<keyword evidence="12" id="KW-1185">Reference proteome</keyword>
<reference evidence="11 12" key="1">
    <citation type="submission" date="2018-11" db="EMBL/GenBank/DDBJ databases">
        <title>Clostridium sp. nov., a member of the family Erysipelotrichaceae isolated from pig faeces.</title>
        <authorList>
            <person name="Chang Y.-H."/>
        </authorList>
    </citation>
    <scope>NUCLEOTIDE SEQUENCE [LARGE SCALE GENOMIC DNA]</scope>
    <source>
        <strain evidence="11 12">YH-panp20</strain>
    </source>
</reference>
<dbReference type="PANTHER" id="PTHR37324:SF2">
    <property type="entry name" value="PTS SYSTEM GALACTITOL-SPECIFIC EIIC COMPONENT"/>
    <property type="match status" value="1"/>
</dbReference>
<keyword evidence="4" id="KW-0762">Sugar transport</keyword>
<dbReference type="Pfam" id="PF03611">
    <property type="entry name" value="EIIC-GAT"/>
    <property type="match status" value="1"/>
</dbReference>
<feature type="transmembrane region" description="Helical" evidence="9">
    <location>
        <begin position="327"/>
        <end position="345"/>
    </location>
</feature>
<dbReference type="PIRSF" id="PIRSF006304">
    <property type="entry name" value="GatC"/>
    <property type="match status" value="1"/>
</dbReference>
<evidence type="ECO:0000259" key="10">
    <source>
        <dbReference type="PROSITE" id="PS51104"/>
    </source>
</evidence>
<dbReference type="PANTHER" id="PTHR37324">
    <property type="entry name" value="PTS SYSTEM GALACTITOL-SPECIFIC EIIC COMPONENT"/>
    <property type="match status" value="1"/>
</dbReference>
<keyword evidence="8 9" id="KW-0472">Membrane</keyword>
<dbReference type="EMBL" id="RJQC01000004">
    <property type="protein sequence ID" value="RNM29436.1"/>
    <property type="molecule type" value="Genomic_DNA"/>
</dbReference>
<evidence type="ECO:0000256" key="9">
    <source>
        <dbReference type="SAM" id="Phobius"/>
    </source>
</evidence>
<keyword evidence="6 9" id="KW-0812">Transmembrane</keyword>
<protein>
    <submittedName>
        <fullName evidence="11">PTS galactitol transporter subunit IIC</fullName>
    </submittedName>
</protein>
<feature type="transmembrane region" description="Helical" evidence="9">
    <location>
        <begin position="6"/>
        <end position="27"/>
    </location>
</feature>
<dbReference type="PROSITE" id="PS51104">
    <property type="entry name" value="PTS_EIIC_TYPE_2"/>
    <property type="match status" value="1"/>
</dbReference>
<dbReference type="InterPro" id="IPR013014">
    <property type="entry name" value="PTS_EIIC_2"/>
</dbReference>
<evidence type="ECO:0000256" key="2">
    <source>
        <dbReference type="ARBA" id="ARBA00022448"/>
    </source>
</evidence>
<accession>A0A3N0HYM0</accession>
<dbReference type="InterPro" id="IPR004703">
    <property type="entry name" value="PTS_sugar-sp_permease"/>
</dbReference>
<evidence type="ECO:0000256" key="6">
    <source>
        <dbReference type="ARBA" id="ARBA00022692"/>
    </source>
</evidence>
<dbReference type="InterPro" id="IPR013853">
    <property type="entry name" value="EIIC-GAT"/>
</dbReference>
<feature type="transmembrane region" description="Helical" evidence="9">
    <location>
        <begin position="290"/>
        <end position="321"/>
    </location>
</feature>
<dbReference type="RefSeq" id="WP_128521123.1">
    <property type="nucleotide sequence ID" value="NZ_CAUWBR010000018.1"/>
</dbReference>
<evidence type="ECO:0000313" key="12">
    <source>
        <dbReference type="Proteomes" id="UP000276568"/>
    </source>
</evidence>
<feature type="domain" description="PTS EIIC type-2" evidence="10">
    <location>
        <begin position="4"/>
        <end position="416"/>
    </location>
</feature>
<dbReference type="AlphaFoldDB" id="A0A3N0HYM0"/>
<evidence type="ECO:0000256" key="1">
    <source>
        <dbReference type="ARBA" id="ARBA00004651"/>
    </source>
</evidence>
<evidence type="ECO:0000256" key="3">
    <source>
        <dbReference type="ARBA" id="ARBA00022475"/>
    </source>
</evidence>
<feature type="transmembrane region" description="Helical" evidence="9">
    <location>
        <begin position="79"/>
        <end position="112"/>
    </location>
</feature>
<evidence type="ECO:0000256" key="8">
    <source>
        <dbReference type="ARBA" id="ARBA00023136"/>
    </source>
</evidence>
<evidence type="ECO:0000313" key="11">
    <source>
        <dbReference type="EMBL" id="RNM29436.1"/>
    </source>
</evidence>
<keyword evidence="5" id="KW-0598">Phosphotransferase system</keyword>
<evidence type="ECO:0000256" key="5">
    <source>
        <dbReference type="ARBA" id="ARBA00022683"/>
    </source>
</evidence>
<organism evidence="11 12">
    <name type="scientific">Absicoccus porci</name>
    <dbReference type="NCBI Taxonomy" id="2486576"/>
    <lineage>
        <taxon>Bacteria</taxon>
        <taxon>Bacillati</taxon>
        <taxon>Bacillota</taxon>
        <taxon>Erysipelotrichia</taxon>
        <taxon>Erysipelotrichales</taxon>
        <taxon>Erysipelotrichaceae</taxon>
        <taxon>Absicoccus</taxon>
    </lineage>
</organism>
<keyword evidence="2" id="KW-0813">Transport</keyword>
<sequence>MAVLNYILGMGSSVVMPIIITVLGLILGEKFSKAFRAGLTIGIGFIGINLVVGLMGQYITPATQAMVARFGLNLEVIDVGWPVSSSIAFATNIVPFVFITCFVINIIMLAFNWTKTLDIDIWNYWHFILTGSLIQYMTGSMIWGIIGSGITFIIIVKFADMTAPLVQDYFGLPGISLPHTETVSWAPIFILLDKVYDKIPGLRSVNLDGEAISEKLGFLGEPMILGVILGAAIGVMAGEDLAGVVTIAVNMAAVMFILPRMVSILMEGLMPLSEDAKNFMNKRFPGKEVYIGLDAAVATGSPMVISSALIMIPITLLLSFILPGNKVMPLVDFSTIPFFMIWPVVASKGNLLRALISGTLMMICILYIATDLAPTVTTIAKSVDFAFPEGAKYVSSLDIGAHLVPYVIAKIISIFA</sequence>
<feature type="transmembrane region" description="Helical" evidence="9">
    <location>
        <begin position="133"/>
        <end position="156"/>
    </location>
</feature>
<dbReference type="GO" id="GO:0015577">
    <property type="term" value="F:galactitol transmembrane transporter activity"/>
    <property type="evidence" value="ECO:0007669"/>
    <property type="project" value="InterPro"/>
</dbReference>
<feature type="transmembrane region" description="Helical" evidence="9">
    <location>
        <begin position="244"/>
        <end position="269"/>
    </location>
</feature>
<feature type="transmembrane region" description="Helical" evidence="9">
    <location>
        <begin position="216"/>
        <end position="238"/>
    </location>
</feature>
<evidence type="ECO:0000256" key="4">
    <source>
        <dbReference type="ARBA" id="ARBA00022597"/>
    </source>
</evidence>
<keyword evidence="7 9" id="KW-1133">Transmembrane helix</keyword>
<dbReference type="Proteomes" id="UP000276568">
    <property type="component" value="Unassembled WGS sequence"/>
</dbReference>
<gene>
    <name evidence="11" type="ORF">EDX97_10660</name>
</gene>
<comment type="subcellular location">
    <subcellularLocation>
        <location evidence="1">Cell membrane</location>
        <topology evidence="1">Multi-pass membrane protein</topology>
    </subcellularLocation>
</comment>
<proteinExistence type="predicted"/>
<keyword evidence="3" id="KW-1003">Cell membrane</keyword>